<dbReference type="Pfam" id="PF11013">
    <property type="entry name" value="DUF2851"/>
    <property type="match status" value="1"/>
</dbReference>
<evidence type="ECO:0000313" key="2">
    <source>
        <dbReference type="Proteomes" id="UP000722121"/>
    </source>
</evidence>
<proteinExistence type="predicted"/>
<keyword evidence="2" id="KW-1185">Reference proteome</keyword>
<comment type="caution">
    <text evidence="1">The sequence shown here is derived from an EMBL/GenBank/DDBJ whole genome shotgun (WGS) entry which is preliminary data.</text>
</comment>
<gene>
    <name evidence="1" type="ORF">JYU14_01440</name>
</gene>
<dbReference type="EMBL" id="JAFITR010000019">
    <property type="protein sequence ID" value="MBN4066729.1"/>
    <property type="molecule type" value="Genomic_DNA"/>
</dbReference>
<protein>
    <submittedName>
        <fullName evidence="1">DUF2851 family protein</fullName>
    </submittedName>
</protein>
<dbReference type="Proteomes" id="UP000722121">
    <property type="component" value="Unassembled WGS sequence"/>
</dbReference>
<name>A0ABS3ARH8_9BACT</name>
<reference evidence="1 2" key="1">
    <citation type="submission" date="2021-02" db="EMBL/GenBank/DDBJ databases">
        <title>Activity-based single-cell genomes from oceanic crustal fluid captures similar information to metagenomic and metatranscriptomic surveys with orders of magnitude less sampling.</title>
        <authorList>
            <person name="D'Angelo T.S."/>
            <person name="Orcutt B.N."/>
        </authorList>
    </citation>
    <scope>NUCLEOTIDE SEQUENCE [LARGE SCALE GENOMIC DNA]</scope>
    <source>
        <strain evidence="1">AH-315-G07</strain>
    </source>
</reference>
<accession>A0ABS3ARH8</accession>
<sequence length="476" mass="55215">MAAIKEKSDSCVHITERHLQVMWLEQKYFSLPATECGKEVEVLSPGLWNTGPGPDFLRAHLRIGEKEARGDIEIHLRSEEWYHHHHNSDSRYDNVILHVCLWKSSEPRQAMTSSGDVLSNLYLENTLTVSLKRIFQLIDLDLYPYKRFGGSGRCAEELYSHCSSFDVSQIFEGAALWRLERKRMHLLYWAKSEDEALVAGIAMSLGYRNNAQSFLELFLILKSHAFREVEQLHAIALGACGFFKEEYKKRWGSSEEYQKLLSLWTSSVEQPHPLFNLTTANIRPYNHPVRRLYALAQLVADNNTPLLFSKMISIWERDWQTLTTKKVCKALHNDLSETIPQYENPHWNHHYTFELLPQQGDLSLLGAGLKQEMVINAFFPLLYHTIRQQGSKEELYAFKKYYRSLTAIPSKKGKYLRQRFFGEKMQELASQDAMMQQGSYQIHHHYCTHYEASCRGCPFVSDIQSPPALTYKPPEA</sequence>
<dbReference type="InterPro" id="IPR021272">
    <property type="entry name" value="DUF2851"/>
</dbReference>
<evidence type="ECO:0000313" key="1">
    <source>
        <dbReference type="EMBL" id="MBN4066729.1"/>
    </source>
</evidence>
<organism evidence="1 2">
    <name type="scientific">Simkania negevensis</name>
    <dbReference type="NCBI Taxonomy" id="83561"/>
    <lineage>
        <taxon>Bacteria</taxon>
        <taxon>Pseudomonadati</taxon>
        <taxon>Chlamydiota</taxon>
        <taxon>Chlamydiia</taxon>
        <taxon>Parachlamydiales</taxon>
        <taxon>Simkaniaceae</taxon>
        <taxon>Simkania</taxon>
    </lineage>
</organism>